<evidence type="ECO:0000313" key="2">
    <source>
        <dbReference type="EMBL" id="CAG8743907.1"/>
    </source>
</evidence>
<dbReference type="GO" id="GO:0006302">
    <property type="term" value="P:double-strand break repair"/>
    <property type="evidence" value="ECO:0007669"/>
    <property type="project" value="UniProtKB-ARBA"/>
</dbReference>
<dbReference type="Proteomes" id="UP000789396">
    <property type="component" value="Unassembled WGS sequence"/>
</dbReference>
<sequence length="235" mass="27497">MSKQLSSSVEITSIFDINNPSFEYDILICKNGLFEINERYYNDLHFCKSSKSIFDFSNFYKLTDIQKESQYEYMLYAHLAKNNTLSYFSKTQFYVNGEWININNGNENFHSNFNGFEYTIQGKWKSSSEFVSVEDVEKFIGTMVDQPNRFGFFVSNVGYSEKAINRVRNSSVKNIILCSENTLIELIKRLEFYFKNRNNNSMDLYDEIIIENLAIEGSNVIFEEKPVKEVPDGYA</sequence>
<dbReference type="AlphaFoldDB" id="A0A9N9IP48"/>
<feature type="non-terminal residue" evidence="2">
    <location>
        <position position="235"/>
    </location>
</feature>
<dbReference type="GO" id="GO:0009307">
    <property type="term" value="P:DNA restriction-modification system"/>
    <property type="evidence" value="ECO:0007669"/>
    <property type="project" value="InterPro"/>
</dbReference>
<organism evidence="2 3">
    <name type="scientific">Racocetra fulgida</name>
    <dbReference type="NCBI Taxonomy" id="60492"/>
    <lineage>
        <taxon>Eukaryota</taxon>
        <taxon>Fungi</taxon>
        <taxon>Fungi incertae sedis</taxon>
        <taxon>Mucoromycota</taxon>
        <taxon>Glomeromycotina</taxon>
        <taxon>Glomeromycetes</taxon>
        <taxon>Diversisporales</taxon>
        <taxon>Gigasporaceae</taxon>
        <taxon>Racocetra</taxon>
    </lineage>
</organism>
<feature type="domain" description="Restriction endonuclease type IV Mrr" evidence="1">
    <location>
        <begin position="114"/>
        <end position="187"/>
    </location>
</feature>
<reference evidence="2" key="1">
    <citation type="submission" date="2021-06" db="EMBL/GenBank/DDBJ databases">
        <authorList>
            <person name="Kallberg Y."/>
            <person name="Tangrot J."/>
            <person name="Rosling A."/>
        </authorList>
    </citation>
    <scope>NUCLEOTIDE SEQUENCE</scope>
    <source>
        <strain evidence="2">IN212</strain>
    </source>
</reference>
<dbReference type="GO" id="GO:0004519">
    <property type="term" value="F:endonuclease activity"/>
    <property type="evidence" value="ECO:0007669"/>
    <property type="project" value="InterPro"/>
</dbReference>
<dbReference type="OrthoDB" id="2414321at2759"/>
<name>A0A9N9IP48_9GLOM</name>
<dbReference type="GO" id="GO:0003677">
    <property type="term" value="F:DNA binding"/>
    <property type="evidence" value="ECO:0007669"/>
    <property type="project" value="InterPro"/>
</dbReference>
<protein>
    <submittedName>
        <fullName evidence="2">1364_t:CDS:1</fullName>
    </submittedName>
</protein>
<comment type="caution">
    <text evidence="2">The sequence shown here is derived from an EMBL/GenBank/DDBJ whole genome shotgun (WGS) entry which is preliminary data.</text>
</comment>
<dbReference type="SUPFAM" id="SSF52980">
    <property type="entry name" value="Restriction endonuclease-like"/>
    <property type="match status" value="1"/>
</dbReference>
<dbReference type="Pfam" id="PF04471">
    <property type="entry name" value="Mrr_cat"/>
    <property type="match status" value="1"/>
</dbReference>
<evidence type="ECO:0000259" key="1">
    <source>
        <dbReference type="Pfam" id="PF04471"/>
    </source>
</evidence>
<keyword evidence="3" id="KW-1185">Reference proteome</keyword>
<accession>A0A9N9IP48</accession>
<dbReference type="Gene3D" id="3.40.1350.10">
    <property type="match status" value="1"/>
</dbReference>
<dbReference type="EMBL" id="CAJVPZ010033261">
    <property type="protein sequence ID" value="CAG8743907.1"/>
    <property type="molecule type" value="Genomic_DNA"/>
</dbReference>
<proteinExistence type="predicted"/>
<evidence type="ECO:0000313" key="3">
    <source>
        <dbReference type="Proteomes" id="UP000789396"/>
    </source>
</evidence>
<dbReference type="InterPro" id="IPR007560">
    <property type="entry name" value="Restrct_endonuc_IV_Mrr"/>
</dbReference>
<dbReference type="InterPro" id="IPR011856">
    <property type="entry name" value="tRNA_endonuc-like_dom_sf"/>
</dbReference>
<dbReference type="InterPro" id="IPR011335">
    <property type="entry name" value="Restrct_endonuc-II-like"/>
</dbReference>
<gene>
    <name evidence="2" type="ORF">RFULGI_LOCUS13088</name>
</gene>